<organism evidence="1">
    <name type="scientific">Mantoniella antarctica</name>
    <dbReference type="NCBI Taxonomy" id="81844"/>
    <lineage>
        <taxon>Eukaryota</taxon>
        <taxon>Viridiplantae</taxon>
        <taxon>Chlorophyta</taxon>
        <taxon>Mamiellophyceae</taxon>
        <taxon>Mamiellales</taxon>
        <taxon>Mamiellaceae</taxon>
        <taxon>Mantoniella</taxon>
    </lineage>
</organism>
<proteinExistence type="predicted"/>
<gene>
    <name evidence="1" type="ORF">MANT1106_LOCUS20420</name>
</gene>
<dbReference type="AlphaFoldDB" id="A0A7S0T1F8"/>
<name>A0A7S0T1F8_9CHLO</name>
<accession>A0A7S0T1F8</accession>
<protein>
    <submittedName>
        <fullName evidence="1">Uncharacterized protein</fullName>
    </submittedName>
</protein>
<reference evidence="1" key="1">
    <citation type="submission" date="2021-01" db="EMBL/GenBank/DDBJ databases">
        <authorList>
            <person name="Corre E."/>
            <person name="Pelletier E."/>
            <person name="Niang G."/>
            <person name="Scheremetjew M."/>
            <person name="Finn R."/>
            <person name="Kale V."/>
            <person name="Holt S."/>
            <person name="Cochrane G."/>
            <person name="Meng A."/>
            <person name="Brown T."/>
            <person name="Cohen L."/>
        </authorList>
    </citation>
    <scope>NUCLEOTIDE SEQUENCE</scope>
    <source>
        <strain evidence="1">SL-175</strain>
    </source>
</reference>
<evidence type="ECO:0000313" key="1">
    <source>
        <dbReference type="EMBL" id="CAD8721208.1"/>
    </source>
</evidence>
<sequence length="199" mass="22484">MVSVSLLVTQHHAAPVSLRRQFGDRRATKCLHREPRSHQTAARRGRSAPAVVPTAFLTPNLLSWGKKDDDPSAHCSVDDVLAVHPKWRVGHELSPDETDTMWRKFKCRDDRAGHQLLEALQAALYETNEKGCRIRRETQGLYYMCCDGVRVRLNEPRHEVLVEVPMPAATREDVLECKQTLAQIEALAAVHSRGHRARG</sequence>
<dbReference type="EMBL" id="HBFC01034324">
    <property type="protein sequence ID" value="CAD8721208.1"/>
    <property type="molecule type" value="Transcribed_RNA"/>
</dbReference>